<dbReference type="Pfam" id="PF10646">
    <property type="entry name" value="Germane"/>
    <property type="match status" value="1"/>
</dbReference>
<dbReference type="RefSeq" id="WP_192143594.1">
    <property type="nucleotide sequence ID" value="NZ_JACYXZ010000003.1"/>
</dbReference>
<gene>
    <name evidence="3" type="ORF">IE331_11615</name>
</gene>
<protein>
    <submittedName>
        <fullName evidence="3">GerMN domain-containing protein</fullName>
    </submittedName>
</protein>
<evidence type="ECO:0000313" key="4">
    <source>
        <dbReference type="Proteomes" id="UP000616839"/>
    </source>
</evidence>
<feature type="domain" description="GerMN" evidence="2">
    <location>
        <begin position="222"/>
        <end position="312"/>
    </location>
</feature>
<evidence type="ECO:0000256" key="1">
    <source>
        <dbReference type="SAM" id="MobiDB-lite"/>
    </source>
</evidence>
<sequence length="603" mass="64438">MTIPTGPTGPTGRTGRAGRAGRTGRAGLTRLLTALLLVGLSGACVRLPDAGPVEVGPERRTATLDEGFPYEPRPPQPGETPAEIVRHFLDAMTANPITTSVAREFLASSSRESWNPEERMITYADTSTPSGTSDVEVTLIDGNRLDSRGAWQGPLPDSSATVSFPMTVEDGEWRIKEAPNALIVSDSWFDERYRQVSLYFFDPSGEILVPEPVFVPRGGQLSTALVRGLLRGPAEGMRGVSRSFFPKGLRLDLSVPVSPNGLADVALQGDISGVDPETLELMTVQIAWTLRQDPSVERLRVTVGDTPVSQSGSSSDVPIVVGQIYDPTGVYAWQDLFGLRNGRLVASDSGRESRVRGPFGRRNYRLADVAIDLPAERAAVVSGNRSQLSLGPVSSGGAGDIRTLLTGASDLAKPAWDHSGRLWVLDRRPDGAQVSVYADGRRRVVSVPGISGENVIDFLVSRDGTRIAAALDRRGSDVVVLSRLETGGQTVRASRARTILEGVGEQLQLRDLGWRSPTDIVVLSKLSDALSEVRTFSVDGSPATQYGETATELIRDDIARLAASPVPNTPLWVVPSDGTALQLPPEIDAGVPLLGIQALTYVG</sequence>
<dbReference type="Pfam" id="PF25976">
    <property type="entry name" value="LpqB_N"/>
    <property type="match status" value="1"/>
</dbReference>
<feature type="region of interest" description="Disordered" evidence="1">
    <location>
        <begin position="1"/>
        <end position="24"/>
    </location>
</feature>
<proteinExistence type="predicted"/>
<keyword evidence="4" id="KW-1185">Reference proteome</keyword>
<dbReference type="InterPro" id="IPR059026">
    <property type="entry name" value="LpqB_N"/>
</dbReference>
<feature type="compositionally biased region" description="Low complexity" evidence="1">
    <location>
        <begin position="1"/>
        <end position="14"/>
    </location>
</feature>
<dbReference type="InterPro" id="IPR019606">
    <property type="entry name" value="GerMN"/>
</dbReference>
<dbReference type="EMBL" id="JACYXZ010000003">
    <property type="protein sequence ID" value="MBD8870272.1"/>
    <property type="molecule type" value="Genomic_DNA"/>
</dbReference>
<feature type="region of interest" description="Disordered" evidence="1">
    <location>
        <begin position="56"/>
        <end position="80"/>
    </location>
</feature>
<dbReference type="Proteomes" id="UP000616839">
    <property type="component" value="Unassembled WGS sequence"/>
</dbReference>
<name>A0A927Q1M3_9ACTN</name>
<dbReference type="InterPro" id="IPR018910">
    <property type="entry name" value="LpqB_C"/>
</dbReference>
<dbReference type="Pfam" id="PF10647">
    <property type="entry name" value="Gmad1"/>
    <property type="match status" value="1"/>
</dbReference>
<organism evidence="3 4">
    <name type="scientific">Nocardioides donggukensis</name>
    <dbReference type="NCBI Taxonomy" id="2774019"/>
    <lineage>
        <taxon>Bacteria</taxon>
        <taxon>Bacillati</taxon>
        <taxon>Actinomycetota</taxon>
        <taxon>Actinomycetes</taxon>
        <taxon>Propionibacteriales</taxon>
        <taxon>Nocardioidaceae</taxon>
        <taxon>Nocardioides</taxon>
    </lineage>
</organism>
<comment type="caution">
    <text evidence="3">The sequence shown here is derived from an EMBL/GenBank/DDBJ whole genome shotgun (WGS) entry which is preliminary data.</text>
</comment>
<evidence type="ECO:0000313" key="3">
    <source>
        <dbReference type="EMBL" id="MBD8870272.1"/>
    </source>
</evidence>
<reference evidence="3" key="1">
    <citation type="submission" date="2020-09" db="EMBL/GenBank/DDBJ databases">
        <title>Nocardioides sp. strain MJB4 16S ribosomal RNA gene Genome sequencing and assembly.</title>
        <authorList>
            <person name="Kim I."/>
        </authorList>
    </citation>
    <scope>NUCLEOTIDE SEQUENCE</scope>
    <source>
        <strain evidence="3">MJB4</strain>
    </source>
</reference>
<accession>A0A927Q1M3</accession>
<dbReference type="SMART" id="SM00909">
    <property type="entry name" value="Germane"/>
    <property type="match status" value="1"/>
</dbReference>
<dbReference type="AlphaFoldDB" id="A0A927Q1M3"/>
<evidence type="ECO:0000259" key="2">
    <source>
        <dbReference type="SMART" id="SM00909"/>
    </source>
</evidence>